<feature type="transmembrane region" description="Helical" evidence="1">
    <location>
        <begin position="94"/>
        <end position="115"/>
    </location>
</feature>
<evidence type="ECO:0000313" key="2">
    <source>
        <dbReference type="EMBL" id="MCU6747075.1"/>
    </source>
</evidence>
<feature type="transmembrane region" description="Helical" evidence="1">
    <location>
        <begin position="51"/>
        <end position="73"/>
    </location>
</feature>
<keyword evidence="3" id="KW-1185">Reference proteome</keyword>
<organism evidence="2 3">
    <name type="scientific">Faecalicatena acetigenes</name>
    <dbReference type="NCBI Taxonomy" id="2981790"/>
    <lineage>
        <taxon>Bacteria</taxon>
        <taxon>Bacillati</taxon>
        <taxon>Bacillota</taxon>
        <taxon>Clostridia</taxon>
        <taxon>Lachnospirales</taxon>
        <taxon>Lachnospiraceae</taxon>
        <taxon>Faecalicatena</taxon>
    </lineage>
</organism>
<sequence length="409" mass="43971">MADYTWTFDKSFLVFLLIVFVAFAVAGKTRSLLPMPLIYGSLFMTGFETGILPRDMLLSANMIAVGTIAYNVLVVHSGTMVDLKMLAARKKETAVCVTSALVMVLVSGVVLMPVLGKEFALAAPGSVIGGGASCAIASRLVLEKAPALSVFPWLIFMLQGIFSVPVVTWALKRETKALLLEYRAADSIAAQEGSAAGKKVPDAKQVPLQEKRQRKLFCDSIPRKYKNTAYYLAIIMAVTVVNNLLHQTVLSGLHLNPNVTALLLGLLLGSLGIIDKAPLFKSDSYGLLLLGLMGLMANTLAGYSLSELLAFLPPLLLVFFISSLMLLLCGLLGARVFHFRPEQGILLTMNCMMGFPVNALLTEQAARAARTEAEAGYIKSRTAPLLGIGTMLISNGLSIIFVSVMAMFL</sequence>
<evidence type="ECO:0000313" key="3">
    <source>
        <dbReference type="Proteomes" id="UP001652394"/>
    </source>
</evidence>
<keyword evidence="1" id="KW-0472">Membrane</keyword>
<dbReference type="EMBL" id="JAOQJX010000005">
    <property type="protein sequence ID" value="MCU6747075.1"/>
    <property type="molecule type" value="Genomic_DNA"/>
</dbReference>
<keyword evidence="1" id="KW-1133">Transmembrane helix</keyword>
<gene>
    <name evidence="2" type="ORF">OCV51_05310</name>
</gene>
<dbReference type="RefSeq" id="WP_059066710.1">
    <property type="nucleotide sequence ID" value="NZ_JAOQJX010000005.1"/>
</dbReference>
<comment type="caution">
    <text evidence="2">The sequence shown here is derived from an EMBL/GenBank/DDBJ whole genome shotgun (WGS) entry which is preliminary data.</text>
</comment>
<proteinExistence type="predicted"/>
<feature type="transmembrane region" description="Helical" evidence="1">
    <location>
        <begin position="385"/>
        <end position="408"/>
    </location>
</feature>
<evidence type="ECO:0000256" key="1">
    <source>
        <dbReference type="SAM" id="Phobius"/>
    </source>
</evidence>
<dbReference type="Proteomes" id="UP001652394">
    <property type="component" value="Unassembled WGS sequence"/>
</dbReference>
<feature type="transmembrane region" description="Helical" evidence="1">
    <location>
        <begin position="311"/>
        <end position="334"/>
    </location>
</feature>
<feature type="transmembrane region" description="Helical" evidence="1">
    <location>
        <begin position="255"/>
        <end position="274"/>
    </location>
</feature>
<evidence type="ECO:0008006" key="4">
    <source>
        <dbReference type="Google" id="ProtNLM"/>
    </source>
</evidence>
<feature type="transmembrane region" description="Helical" evidence="1">
    <location>
        <begin position="286"/>
        <end position="305"/>
    </location>
</feature>
<feature type="transmembrane region" description="Helical" evidence="1">
    <location>
        <begin position="150"/>
        <end position="171"/>
    </location>
</feature>
<reference evidence="2 3" key="1">
    <citation type="journal article" date="2021" name="ISME Commun">
        <title>Automated analysis of genomic sequences facilitates high-throughput and comprehensive description of bacteria.</title>
        <authorList>
            <person name="Hitch T.C.A."/>
        </authorList>
    </citation>
    <scope>NUCLEOTIDE SEQUENCE [LARGE SCALE GENOMIC DNA]</scope>
    <source>
        <strain evidence="2 3">H2_18</strain>
    </source>
</reference>
<name>A0ABT2T9W7_9FIRM</name>
<protein>
    <recommendedName>
        <fullName evidence="4">Integral membrane protein</fullName>
    </recommendedName>
</protein>
<keyword evidence="1" id="KW-0812">Transmembrane</keyword>
<feature type="transmembrane region" description="Helical" evidence="1">
    <location>
        <begin position="229"/>
        <end position="249"/>
    </location>
</feature>
<accession>A0ABT2T9W7</accession>